<dbReference type="CDD" id="cd15686">
    <property type="entry name" value="PHD3_KDM5A"/>
    <property type="match status" value="1"/>
</dbReference>
<evidence type="ECO:0000259" key="21">
    <source>
        <dbReference type="PROSITE" id="PS51011"/>
    </source>
</evidence>
<dbReference type="Pfam" id="PF02373">
    <property type="entry name" value="JmjC"/>
    <property type="match status" value="1"/>
</dbReference>
<feature type="region of interest" description="Disordered" evidence="19">
    <location>
        <begin position="1647"/>
        <end position="1669"/>
    </location>
</feature>
<comment type="similarity">
    <text evidence="3">Belongs to the JARID1 histone demethylase family.</text>
</comment>
<evidence type="ECO:0000256" key="14">
    <source>
        <dbReference type="ARBA" id="ARBA00023108"/>
    </source>
</evidence>
<dbReference type="InterPro" id="IPR019787">
    <property type="entry name" value="Znf_PHD-finger"/>
</dbReference>
<proteinExistence type="inferred from homology"/>
<dbReference type="Pfam" id="PF02375">
    <property type="entry name" value="JmjN"/>
    <property type="match status" value="1"/>
</dbReference>
<dbReference type="PROSITE" id="PS50016">
    <property type="entry name" value="ZF_PHD_2"/>
    <property type="match status" value="3"/>
</dbReference>
<dbReference type="Gene3D" id="1.10.150.60">
    <property type="entry name" value="ARID DNA-binding domain"/>
    <property type="match status" value="1"/>
</dbReference>
<dbReference type="InterPro" id="IPR004198">
    <property type="entry name" value="Znf_C5HC2"/>
</dbReference>
<dbReference type="SMART" id="SM01014">
    <property type="entry name" value="ARID"/>
    <property type="match status" value="1"/>
</dbReference>
<dbReference type="PANTHER" id="PTHR10694:SF17">
    <property type="entry name" value="LYSINE-SPECIFIC DEMETHYLASE 5A"/>
    <property type="match status" value="1"/>
</dbReference>
<dbReference type="InterPro" id="IPR003347">
    <property type="entry name" value="JmjC_dom"/>
</dbReference>
<dbReference type="SUPFAM" id="SSF57903">
    <property type="entry name" value="FYVE/PHD zinc finger"/>
    <property type="match status" value="3"/>
</dbReference>
<keyword evidence="11" id="KW-0560">Oxidoreductase</keyword>
<dbReference type="GO" id="GO:0005654">
    <property type="term" value="C:nucleoplasm"/>
    <property type="evidence" value="ECO:0007669"/>
    <property type="project" value="UniProtKB-ARBA"/>
</dbReference>
<dbReference type="GO" id="GO:0008270">
    <property type="term" value="F:zinc ion binding"/>
    <property type="evidence" value="ECO:0007669"/>
    <property type="project" value="UniProtKB-KW"/>
</dbReference>
<dbReference type="InterPro" id="IPR047970">
    <property type="entry name" value="KDM5A_PHD2"/>
</dbReference>
<dbReference type="InterPro" id="IPR047974">
    <property type="entry name" value="KDM5A_ARID"/>
</dbReference>
<dbReference type="FunFam" id="2.60.120.650:FF:000001">
    <property type="entry name" value="Putative lysine-specific demethylase 5b"/>
    <property type="match status" value="1"/>
</dbReference>
<keyword evidence="10" id="KW-0223">Dioxygenase</keyword>
<dbReference type="InterPro" id="IPR001606">
    <property type="entry name" value="ARID_dom"/>
</dbReference>
<dbReference type="Pfam" id="PF08429">
    <property type="entry name" value="PLU-1"/>
    <property type="match status" value="1"/>
</dbReference>
<evidence type="ECO:0000256" key="6">
    <source>
        <dbReference type="ARBA" id="ARBA00022737"/>
    </source>
</evidence>
<dbReference type="PANTHER" id="PTHR10694">
    <property type="entry name" value="LYSINE-SPECIFIC DEMETHYLASE"/>
    <property type="match status" value="1"/>
</dbReference>
<dbReference type="Pfam" id="PF02928">
    <property type="entry name" value="zf-C5HC2"/>
    <property type="match status" value="1"/>
</dbReference>
<name>A0A674C036_SALTR</name>
<evidence type="ECO:0000256" key="10">
    <source>
        <dbReference type="ARBA" id="ARBA00022964"/>
    </source>
</evidence>
<dbReference type="InterPro" id="IPR013637">
    <property type="entry name" value="Lys_sp_deMease-like_dom"/>
</dbReference>
<accession>A0A674C036</accession>
<evidence type="ECO:0000256" key="17">
    <source>
        <dbReference type="ARBA" id="ARBA00048734"/>
    </source>
</evidence>
<feature type="compositionally biased region" description="Acidic residues" evidence="19">
    <location>
        <begin position="1254"/>
        <end position="1266"/>
    </location>
</feature>
<evidence type="ECO:0000256" key="18">
    <source>
        <dbReference type="PROSITE-ProRule" id="PRU00146"/>
    </source>
</evidence>
<organism evidence="24 25">
    <name type="scientific">Salmo trutta</name>
    <name type="common">Brown trout</name>
    <dbReference type="NCBI Taxonomy" id="8032"/>
    <lineage>
        <taxon>Eukaryota</taxon>
        <taxon>Metazoa</taxon>
        <taxon>Chordata</taxon>
        <taxon>Craniata</taxon>
        <taxon>Vertebrata</taxon>
        <taxon>Euteleostomi</taxon>
        <taxon>Actinopterygii</taxon>
        <taxon>Neopterygii</taxon>
        <taxon>Teleostei</taxon>
        <taxon>Protacanthopterygii</taxon>
        <taxon>Salmoniformes</taxon>
        <taxon>Salmonidae</taxon>
        <taxon>Salmoninae</taxon>
        <taxon>Salmo</taxon>
    </lineage>
</organism>
<gene>
    <name evidence="24" type="primary">KDM5A</name>
</gene>
<feature type="domain" description="PHD-type" evidence="20">
    <location>
        <begin position="1078"/>
        <end position="1140"/>
    </location>
</feature>
<evidence type="ECO:0000256" key="4">
    <source>
        <dbReference type="ARBA" id="ARBA00012902"/>
    </source>
</evidence>
<dbReference type="GeneTree" id="ENSGT00940000157170"/>
<dbReference type="InterPro" id="IPR013083">
    <property type="entry name" value="Znf_RING/FYVE/PHD"/>
</dbReference>
<evidence type="ECO:0000256" key="7">
    <source>
        <dbReference type="ARBA" id="ARBA00022771"/>
    </source>
</evidence>
<keyword evidence="14" id="KW-0090">Biological rhythms</keyword>
<evidence type="ECO:0000256" key="8">
    <source>
        <dbReference type="ARBA" id="ARBA00022833"/>
    </source>
</evidence>
<dbReference type="GO" id="GO:0003677">
    <property type="term" value="F:DNA binding"/>
    <property type="evidence" value="ECO:0007669"/>
    <property type="project" value="InterPro"/>
</dbReference>
<dbReference type="GO" id="GO:0000785">
    <property type="term" value="C:chromatin"/>
    <property type="evidence" value="ECO:0007669"/>
    <property type="project" value="TreeGrafter"/>
</dbReference>
<evidence type="ECO:0000256" key="1">
    <source>
        <dbReference type="ARBA" id="ARBA00001954"/>
    </source>
</evidence>
<dbReference type="FunFam" id="1.10.150.60:FF:000001">
    <property type="entry name" value="Putative lysine-specific demethylase 5b"/>
    <property type="match status" value="1"/>
</dbReference>
<feature type="region of interest" description="Disordered" evidence="19">
    <location>
        <begin position="1318"/>
        <end position="1348"/>
    </location>
</feature>
<evidence type="ECO:0000256" key="9">
    <source>
        <dbReference type="ARBA" id="ARBA00022853"/>
    </source>
</evidence>
<evidence type="ECO:0000256" key="11">
    <source>
        <dbReference type="ARBA" id="ARBA00023002"/>
    </source>
</evidence>
<dbReference type="InterPro" id="IPR047972">
    <property type="entry name" value="KDM5A_PHD3"/>
</dbReference>
<dbReference type="SUPFAM" id="SSF51197">
    <property type="entry name" value="Clavaminate synthase-like"/>
    <property type="match status" value="1"/>
</dbReference>
<evidence type="ECO:0000256" key="13">
    <source>
        <dbReference type="ARBA" id="ARBA00023015"/>
    </source>
</evidence>
<dbReference type="SUPFAM" id="SSF46774">
    <property type="entry name" value="ARID-like"/>
    <property type="match status" value="1"/>
</dbReference>
<dbReference type="EC" id="1.14.11.67" evidence="4"/>
<dbReference type="GO" id="GO:0006355">
    <property type="term" value="P:regulation of DNA-templated transcription"/>
    <property type="evidence" value="ECO:0007669"/>
    <property type="project" value="TreeGrafter"/>
</dbReference>
<keyword evidence="12" id="KW-0408">Iron</keyword>
<evidence type="ECO:0000313" key="25">
    <source>
        <dbReference type="Proteomes" id="UP000472277"/>
    </source>
</evidence>
<keyword evidence="6" id="KW-0677">Repeat</keyword>
<dbReference type="SMART" id="SM00501">
    <property type="entry name" value="BRIGHT"/>
    <property type="match status" value="1"/>
</dbReference>
<evidence type="ECO:0000256" key="15">
    <source>
        <dbReference type="ARBA" id="ARBA00023163"/>
    </source>
</evidence>
<dbReference type="PROSITE" id="PS01359">
    <property type="entry name" value="ZF_PHD_1"/>
    <property type="match status" value="2"/>
</dbReference>
<evidence type="ECO:0000256" key="2">
    <source>
        <dbReference type="ARBA" id="ARBA00004123"/>
    </source>
</evidence>
<feature type="domain" description="PHD-type" evidence="20">
    <location>
        <begin position="211"/>
        <end position="261"/>
    </location>
</feature>
<feature type="region of interest" description="Disordered" evidence="19">
    <location>
        <begin position="1434"/>
        <end position="1470"/>
    </location>
</feature>
<dbReference type="SMART" id="SM00545">
    <property type="entry name" value="JmjN"/>
    <property type="match status" value="1"/>
</dbReference>
<reference evidence="24" key="1">
    <citation type="submission" date="2025-08" db="UniProtKB">
        <authorList>
            <consortium name="Ensembl"/>
        </authorList>
    </citation>
    <scope>IDENTIFICATION</scope>
</reference>
<keyword evidence="9" id="KW-0156">Chromatin regulator</keyword>
<dbReference type="Pfam" id="PF21323">
    <property type="entry name" value="KDM5_C-hel"/>
    <property type="match status" value="1"/>
</dbReference>
<protein>
    <recommendedName>
        <fullName evidence="4">[histone H3]-trimethyl-L-lysine(4) demethylase</fullName>
        <ecNumber evidence="4">1.14.11.67</ecNumber>
    </recommendedName>
</protein>
<dbReference type="Proteomes" id="UP000472277">
    <property type="component" value="Chromosome 40"/>
</dbReference>
<dbReference type="Pfam" id="PF01388">
    <property type="entry name" value="ARID"/>
    <property type="match status" value="1"/>
</dbReference>
<evidence type="ECO:0000259" key="22">
    <source>
        <dbReference type="PROSITE" id="PS51183"/>
    </source>
</evidence>
<evidence type="ECO:0000256" key="5">
    <source>
        <dbReference type="ARBA" id="ARBA00022723"/>
    </source>
</evidence>
<evidence type="ECO:0000313" key="24">
    <source>
        <dbReference type="Ensembl" id="ENSSTUP00000076708.1"/>
    </source>
</evidence>
<dbReference type="Ensembl" id="ENSSTUT00000081664.1">
    <property type="protein sequence ID" value="ENSSTUP00000076708.1"/>
    <property type="gene ID" value="ENSSTUG00000031684.1"/>
</dbReference>
<keyword evidence="13" id="KW-0805">Transcription regulation</keyword>
<feature type="domain" description="PHD-type" evidence="20">
    <location>
        <begin position="1530"/>
        <end position="1584"/>
    </location>
</feature>
<dbReference type="FunFam" id="3.30.40.10:FF:000023">
    <property type="entry name" value="Lysine (K)-specific demethylase 5A"/>
    <property type="match status" value="1"/>
</dbReference>
<evidence type="ECO:0000256" key="3">
    <source>
        <dbReference type="ARBA" id="ARBA00006801"/>
    </source>
</evidence>
<dbReference type="InterPro" id="IPR048615">
    <property type="entry name" value="KDM5_C-hel"/>
</dbReference>
<dbReference type="CDD" id="cd16873">
    <property type="entry name" value="ARID_KDM5A"/>
    <property type="match status" value="1"/>
</dbReference>
<dbReference type="Pfam" id="PF00628">
    <property type="entry name" value="PHD"/>
    <property type="match status" value="2"/>
</dbReference>
<feature type="region of interest" description="Disordered" evidence="19">
    <location>
        <begin position="1242"/>
        <end position="1273"/>
    </location>
</feature>
<dbReference type="FunFam" id="3.30.40.10:FF:000613">
    <property type="entry name" value="lysine-specific demethylase 5A"/>
    <property type="match status" value="1"/>
</dbReference>
<keyword evidence="5" id="KW-0479">Metal-binding</keyword>
<evidence type="ECO:0000256" key="16">
    <source>
        <dbReference type="ARBA" id="ARBA00023242"/>
    </source>
</evidence>
<dbReference type="InterPro" id="IPR001965">
    <property type="entry name" value="Znf_PHD"/>
</dbReference>
<feature type="domain" description="JmjN" evidence="22">
    <location>
        <begin position="13"/>
        <end position="54"/>
    </location>
</feature>
<keyword evidence="8" id="KW-0862">Zinc</keyword>
<reference evidence="24" key="2">
    <citation type="submission" date="2025-09" db="UniProtKB">
        <authorList>
            <consortium name="Ensembl"/>
        </authorList>
    </citation>
    <scope>IDENTIFICATION</scope>
</reference>
<dbReference type="GO" id="GO:0048511">
    <property type="term" value="P:rhythmic process"/>
    <property type="evidence" value="ECO:0007669"/>
    <property type="project" value="UniProtKB-KW"/>
</dbReference>
<dbReference type="Gene3D" id="3.30.40.10">
    <property type="entry name" value="Zinc/RING finger domain, C3HC4 (zinc finger)"/>
    <property type="match status" value="2"/>
</dbReference>
<dbReference type="GO" id="GO:0034647">
    <property type="term" value="F:histone H3K4me/H3K4me2/H3K4me3 demethylase activity"/>
    <property type="evidence" value="ECO:0007669"/>
    <property type="project" value="UniProtKB-EC"/>
</dbReference>
<feature type="compositionally biased region" description="Polar residues" evidence="19">
    <location>
        <begin position="1318"/>
        <end position="1329"/>
    </location>
</feature>
<sequence length="1669" mass="190179">MSDFAEFVPPPECPVFEPSWEDFSDPLGFINKIRPIAERTGICKIRPPEDWAPPFACDVRNFRFTPRVQRLNELEALTRVKLNFLDQIAKFWELQGSRLRFPHVERKILDLYQLSKIVSSEGGFETVCKEKRWSKVASRMGFPPGKGMGSLLRSHFERILYPYELFQSGATLTVSTYYDGLNKKQRHLKAQAFAIKMRPRKETLEVNFIDLYMCLMCGRGDEEDRLLLCDGCDDSYHTFCLIPPLQDVPKGDWRCPKCVAEECSKPREAFGFEQAVREYTLQSFGEMADHFKSDYFNMPVHMVPTELVEKEFWRLVSSIEEDVIVEYGADISSKEVGSGFPVRDGKRRLLGDQEEYANSGWNLNNMPVLEQSVLTHINVDISGMKVPWLYVGMCFSSFCWHIEDHWSYSINFLHWGEPKTWYGVPAHAAEQLESVMKKLAPELFDSQPDLLHQLVTIMNPNVLMEHGVPVFRTNQCAGEFVVTFPRAYHSGFNQGYNFAEAVNFCTADWLPMGRQCVAHYRRLHRYCVFSHEELLCKMAADPESLDVELAAAVFREMGEMMEEETRLRKSVQEMGVLSSEQEVFELVPDDERQCQKCKTTCFLSALTCPCSPERLVCLHHAKELCDCPLENKCLRYRYDLEEFPSMLYGVKSRAQSYDTWAKRVTEALAADHKNKKDLIELKVLLEDAEDRKYPENSLFRRLREMVKEAETCSSVAQLLLSRKQRHRQRPESSRTRNKLTVEELKVFVEQLFKLPCVIGQARQVKELLENVEDFHERAQVALADELPDSSKLQALLDLGGGLDVELPELPRLKQELQQARWLDEVRMMLAEPHRVTLELMKRLIDSGVGLAPHHAVEKAMTELQEILTVSERWEDKARACLQARPRHSMLTLESIVVEARNIPAYLPNVLALREALHKAKEWSAKVDAIQTGSNYAYLEQLESLLARGRSIPVRLDPLPQVESQVASARAWRERTARTFLKKNSTYTLLQVLSPRVDIGIYGNSKGKRKRVKELLEKERGGMDLEGLSDLDESYEDACDPATVVAAFKSKEQKEVEAIHSLRAANLAKMAMSDRIEEVKFCLCRKTASGFMLQCELCKDWFHGACVPLPKTGSQKKLMGTAGWQSNSKEAKFLCPLCQRSRRPRLETILSLLVSLQKLPVRLPEGEALQCLTERAMGWQDRARQALATDELSSALAKLSVLSQRMVEQAAREKTEKIINAELQKAAANPDLQGHIQTFQQAGFSRAASPRQSVDYDDEETDSDEDIRETYGYDMKDPGEVKPYLFCDEEIPVKSEEVVSHMWPTTPSFCAEHAYSSASKSCPQNQSTPRKQPRKTPLVPRSLEPPVLDLSPPAKAQLEELMMVGDLLEVSLDETQHIWRILEATHPPSEERFLQVMEDSQFEKPVKIKMKDSEKKRKRKLERAEHQLLMAAVSGVGDMMRSPKSSKDPKRSLLDPLGKPKKKKLKPDKNRELKQLAKRLAKEEKERKRKEKAVVKAEAVREGLEKRKEKKILDIPSKYDWSGAEDSNDENAVCASKNCMRPCKDKVDWVQCDGGCDEWFHQVCVGVTCEMAEEEDYICIDCTRKSSILSGAVVGSLGRSMGIGGGVTAVVKMERVCEEPVVLEAPVCSGLSQILMPPSHSIMMPPTQTQMMPPSISLPQQQQPNPRESS</sequence>
<dbReference type="PROSITE" id="PS51184">
    <property type="entry name" value="JMJC"/>
    <property type="match status" value="1"/>
</dbReference>
<dbReference type="PROSITE" id="PS51011">
    <property type="entry name" value="ARID"/>
    <property type="match status" value="1"/>
</dbReference>
<feature type="domain" description="JmjC" evidence="23">
    <location>
        <begin position="355"/>
        <end position="521"/>
    </location>
</feature>
<evidence type="ECO:0000259" key="20">
    <source>
        <dbReference type="PROSITE" id="PS50016"/>
    </source>
</evidence>
<dbReference type="InterPro" id="IPR011011">
    <property type="entry name" value="Znf_FYVE_PHD"/>
</dbReference>
<dbReference type="SMART" id="SM00249">
    <property type="entry name" value="PHD"/>
    <property type="match status" value="3"/>
</dbReference>
<dbReference type="InterPro" id="IPR036431">
    <property type="entry name" value="ARID_dom_sf"/>
</dbReference>
<feature type="domain" description="ARID" evidence="21">
    <location>
        <begin position="78"/>
        <end position="168"/>
    </location>
</feature>
<keyword evidence="15" id="KW-0804">Transcription</keyword>
<comment type="subcellular location">
    <subcellularLocation>
        <location evidence="2">Nucleus</location>
    </subcellularLocation>
</comment>
<keyword evidence="16" id="KW-0539">Nucleus</keyword>
<evidence type="ECO:0000256" key="19">
    <source>
        <dbReference type="SAM" id="MobiDB-lite"/>
    </source>
</evidence>
<dbReference type="InterPro" id="IPR019786">
    <property type="entry name" value="Zinc_finger_PHD-type_CS"/>
</dbReference>
<dbReference type="CDD" id="cd15515">
    <property type="entry name" value="PHD1_KDM5A_like"/>
    <property type="match status" value="1"/>
</dbReference>
<comment type="cofactor">
    <cofactor evidence="1">
        <name>Fe(2+)</name>
        <dbReference type="ChEBI" id="CHEBI:29033"/>
    </cofactor>
</comment>
<dbReference type="SMART" id="SM00558">
    <property type="entry name" value="JmjC"/>
    <property type="match status" value="1"/>
</dbReference>
<evidence type="ECO:0000256" key="12">
    <source>
        <dbReference type="ARBA" id="ARBA00023004"/>
    </source>
</evidence>
<evidence type="ECO:0000259" key="23">
    <source>
        <dbReference type="PROSITE" id="PS51184"/>
    </source>
</evidence>
<dbReference type="FunFam" id="3.30.40.10:FF:000158">
    <property type="entry name" value="Lysine (K)-specific demethylase 5A"/>
    <property type="match status" value="1"/>
</dbReference>
<dbReference type="InterPro" id="IPR003349">
    <property type="entry name" value="JmjN"/>
</dbReference>
<comment type="catalytic activity">
    <reaction evidence="17">
        <text>N(6),N(6),N(6)-trimethyl-L-lysyl(4)-[histone H3] + 3 2-oxoglutarate + 3 O2 = L-lysyl(4)-[histone H3] + 3 formaldehyde + 3 succinate + 3 CO2</text>
        <dbReference type="Rhea" id="RHEA:60208"/>
        <dbReference type="Rhea" id="RHEA-COMP:15537"/>
        <dbReference type="Rhea" id="RHEA-COMP:15547"/>
        <dbReference type="ChEBI" id="CHEBI:15379"/>
        <dbReference type="ChEBI" id="CHEBI:16526"/>
        <dbReference type="ChEBI" id="CHEBI:16810"/>
        <dbReference type="ChEBI" id="CHEBI:16842"/>
        <dbReference type="ChEBI" id="CHEBI:29969"/>
        <dbReference type="ChEBI" id="CHEBI:30031"/>
        <dbReference type="ChEBI" id="CHEBI:61961"/>
        <dbReference type="EC" id="1.14.11.67"/>
    </reaction>
</comment>
<dbReference type="CDD" id="cd15606">
    <property type="entry name" value="PHD2_KDM5A"/>
    <property type="match status" value="1"/>
</dbReference>
<keyword evidence="25" id="KW-1185">Reference proteome</keyword>
<keyword evidence="7 18" id="KW-0863">Zinc-finger</keyword>
<dbReference type="PROSITE" id="PS51183">
    <property type="entry name" value="JMJN"/>
    <property type="match status" value="1"/>
</dbReference>
<dbReference type="Gene3D" id="2.60.120.650">
    <property type="entry name" value="Cupin"/>
    <property type="match status" value="1"/>
</dbReference>